<dbReference type="InterPro" id="IPR043502">
    <property type="entry name" value="DNA/RNA_pol_sf"/>
</dbReference>
<dbReference type="SUPFAM" id="SSF56672">
    <property type="entry name" value="DNA/RNA polymerases"/>
    <property type="match status" value="1"/>
</dbReference>
<feature type="region of interest" description="Disordered" evidence="1">
    <location>
        <begin position="1"/>
        <end position="82"/>
    </location>
</feature>
<comment type="caution">
    <text evidence="3">The sequence shown here is derived from an EMBL/GenBank/DDBJ whole genome shotgun (WGS) entry which is preliminary data.</text>
</comment>
<dbReference type="InterPro" id="IPR000477">
    <property type="entry name" value="RT_dom"/>
</dbReference>
<protein>
    <recommendedName>
        <fullName evidence="2">Reverse transcriptase domain-containing protein</fullName>
    </recommendedName>
</protein>
<feature type="domain" description="Reverse transcriptase" evidence="2">
    <location>
        <begin position="667"/>
        <end position="789"/>
    </location>
</feature>
<reference evidence="3" key="1">
    <citation type="journal article" date="2019" name="Sci. Rep.">
        <title>Draft genome of Tanacetum cinerariifolium, the natural source of mosquito coil.</title>
        <authorList>
            <person name="Yamashiro T."/>
            <person name="Shiraishi A."/>
            <person name="Satake H."/>
            <person name="Nakayama K."/>
        </authorList>
    </citation>
    <scope>NUCLEOTIDE SEQUENCE</scope>
</reference>
<feature type="compositionally biased region" description="Basic and acidic residues" evidence="1">
    <location>
        <begin position="349"/>
        <end position="367"/>
    </location>
</feature>
<dbReference type="AlphaFoldDB" id="A0A6L2KIY2"/>
<dbReference type="InterPro" id="IPR036691">
    <property type="entry name" value="Endo/exonu/phosph_ase_sf"/>
</dbReference>
<name>A0A6L2KIY2_TANCI</name>
<dbReference type="Pfam" id="PF00078">
    <property type="entry name" value="RVT_1"/>
    <property type="match status" value="1"/>
</dbReference>
<evidence type="ECO:0000313" key="3">
    <source>
        <dbReference type="EMBL" id="GEU49423.1"/>
    </source>
</evidence>
<evidence type="ECO:0000256" key="1">
    <source>
        <dbReference type="SAM" id="MobiDB-lite"/>
    </source>
</evidence>
<evidence type="ECO:0000259" key="2">
    <source>
        <dbReference type="Pfam" id="PF00078"/>
    </source>
</evidence>
<feature type="compositionally biased region" description="Polar residues" evidence="1">
    <location>
        <begin position="71"/>
        <end position="82"/>
    </location>
</feature>
<dbReference type="Gene3D" id="3.60.10.10">
    <property type="entry name" value="Endonuclease/exonuclease/phosphatase"/>
    <property type="match status" value="1"/>
</dbReference>
<proteinExistence type="predicted"/>
<accession>A0A6L2KIY2</accession>
<sequence length="1084" mass="124447">MSGNVTVNEDVKEDSEMSTQMKVSDGSMGCDGDDSNGGKQSDVQEECRVEEENQKKSSMNSEESVGFSGGQEVTESGDVVNSESGSGNVYCTAANNSVDNIINIQFGEFAKDSNEVPNRVNDVYYAKNVTKSLSTYGNKLYTIPTSVNSKGEEVVVFDEELEDVDKVWAKRHSSYSDEMCFFKFKDEEGMKYVIGQSPWIVNGKPPIVQKWDPETVIEKETPCKILVWIRLYNVPLEAWSIKGRLGYARVLIEVDAEKEYKEYLKKIEINYVDSMNMVKMTKWPTITHLYMVVASDDGDNWSWGSRGGDGDKGGEGDVGWMRVMMRGGDDNGYGAVGWWLAGNPPATTPKKEEKRNATVNKDKKEENMTPPSLEKIWNVGSKNMKELRKSANKYKVLSEEGTDKDLEDNVCHDDRLIVDSNTGAKRRGLWKELIIQKQIVKNKPWVILGDFNVTLNAAEHSSVDFNSLGQNLKKKPKCKILKKLDRILINDEFMQKCQTAYGIFLPYMVSGHSPFVLHIKNRLPKKKSSFRFSNFVADKTEFLNLVDEVWKEDVKGCYMYKIVKKLKRSEKEAFRDKDTAFFHGILKLRRSKSRVHFIKDESLSNEEAMSMIGDVTNKEIKEAMFEFDSNKASGPDGFTSEFFRKAQDIIGMEIYLAIKEFFYNNILRKFGFHRKMVTWIMTYVRSTSFFICLNGKTHGYFKRGGGLRHGDPMSPYLFTLFMEVFSLIMEKNIKESNGFGYHFGCKELKISHICFPDDSLVLCKANKDSIEVIKKSLKEFSKAYGLVTNLGVSDCKVVCDKVEERINNWRKKLSYAGRIQLIASILSSMQQYWASIYLLPTFINDLEKSFKKFLWNAGDSARGKARVYWKVVCRLNDQGGLGIKSLKKWNEVLLIKKFWKIIEVKNSLWCMDGPLCSLISRRDIYDARLDDNAKVSDMISNNQWNWPIGWKEKYVLLNNLDGAVTLSNKDDKVLWVTNAEDKVRFTTKQAWEDLRDNWPLFNWRHDVVDSMVGRCGKNNIGNVVDKLIFAAGVYFIWRERTFRLFKNESRSEDVLINIIYDSVRSKLMTVRVKKTFRTDVIAKK</sequence>
<feature type="region of interest" description="Disordered" evidence="1">
    <location>
        <begin position="344"/>
        <end position="369"/>
    </location>
</feature>
<organism evidence="3">
    <name type="scientific">Tanacetum cinerariifolium</name>
    <name type="common">Dalmatian daisy</name>
    <name type="synonym">Chrysanthemum cinerariifolium</name>
    <dbReference type="NCBI Taxonomy" id="118510"/>
    <lineage>
        <taxon>Eukaryota</taxon>
        <taxon>Viridiplantae</taxon>
        <taxon>Streptophyta</taxon>
        <taxon>Embryophyta</taxon>
        <taxon>Tracheophyta</taxon>
        <taxon>Spermatophyta</taxon>
        <taxon>Magnoliopsida</taxon>
        <taxon>eudicotyledons</taxon>
        <taxon>Gunneridae</taxon>
        <taxon>Pentapetalae</taxon>
        <taxon>asterids</taxon>
        <taxon>campanulids</taxon>
        <taxon>Asterales</taxon>
        <taxon>Asteraceae</taxon>
        <taxon>Asteroideae</taxon>
        <taxon>Anthemideae</taxon>
        <taxon>Anthemidinae</taxon>
        <taxon>Tanacetum</taxon>
    </lineage>
</organism>
<dbReference type="SUPFAM" id="SSF56219">
    <property type="entry name" value="DNase I-like"/>
    <property type="match status" value="1"/>
</dbReference>
<gene>
    <name evidence="3" type="ORF">Tci_021401</name>
</gene>
<dbReference type="EMBL" id="BKCJ010002561">
    <property type="protein sequence ID" value="GEU49423.1"/>
    <property type="molecule type" value="Genomic_DNA"/>
</dbReference>
<dbReference type="PANTHER" id="PTHR33116:SF76">
    <property type="entry name" value="DUF4283 DOMAIN-CONTAINING PROTEIN"/>
    <property type="match status" value="1"/>
</dbReference>
<dbReference type="PANTHER" id="PTHR33116">
    <property type="entry name" value="REVERSE TRANSCRIPTASE ZINC-BINDING DOMAIN-CONTAINING PROTEIN-RELATED-RELATED"/>
    <property type="match status" value="1"/>
</dbReference>
<feature type="compositionally biased region" description="Basic and acidic residues" evidence="1">
    <location>
        <begin position="45"/>
        <end position="55"/>
    </location>
</feature>